<organism evidence="2 3">
    <name type="scientific">Saccharopolyspora gloriosae</name>
    <dbReference type="NCBI Taxonomy" id="455344"/>
    <lineage>
        <taxon>Bacteria</taxon>
        <taxon>Bacillati</taxon>
        <taxon>Actinomycetota</taxon>
        <taxon>Actinomycetes</taxon>
        <taxon>Pseudonocardiales</taxon>
        <taxon>Pseudonocardiaceae</taxon>
        <taxon>Saccharopolyspora</taxon>
    </lineage>
</organism>
<protein>
    <recommendedName>
        <fullName evidence="4">XRE family transcriptional regulator</fullName>
    </recommendedName>
</protein>
<proteinExistence type="predicted"/>
<dbReference type="Proteomes" id="UP000580474">
    <property type="component" value="Unassembled WGS sequence"/>
</dbReference>
<comment type="caution">
    <text evidence="2">The sequence shown here is derived from an EMBL/GenBank/DDBJ whole genome shotgun (WGS) entry which is preliminary data.</text>
</comment>
<dbReference type="EMBL" id="JACHIV010000001">
    <property type="protein sequence ID" value="MBB5069881.1"/>
    <property type="molecule type" value="Genomic_DNA"/>
</dbReference>
<dbReference type="AlphaFoldDB" id="A0A840NFW6"/>
<gene>
    <name evidence="2" type="ORF">BJ969_002969</name>
</gene>
<name>A0A840NFW6_9PSEU</name>
<sequence length="411" mass="45403">MSQRQVSRWLGGQLGGLPHPATCRVLERMFGESAEELFGPPLRGDDGGGSGPATTQAGTHGSRHLDNVDMSMESEVATAAVESARFGQFAEQSNVGPHSLEQFRADVGRIVTSYPNRPVYPLFVELRELRDRIFDLLEGRQRPAQSQELYLVGGVVCGVLANASFDLGWLAAAETQARTAFLCAELAGNNSLRSWIRGTQSLVAYWDERPRDAVALAAQGWRYEPEAGTPRVRLASIEARAHARLGDQRATEDSLRRADRARTEVVGEDEPGGLMTFPVAKQTFYSATTWLWLGDRANLAQAERAAAEAVELYRRDPAERRRVGEMSLARLDLAVARLGQDDLEGAAEQVRAVLEVTGRRRTDSVVRRLRQISQVLQRPHLHGTSLAWELREQVVSCCESSQRAELFEGAR</sequence>
<evidence type="ECO:0000256" key="1">
    <source>
        <dbReference type="SAM" id="MobiDB-lite"/>
    </source>
</evidence>
<feature type="region of interest" description="Disordered" evidence="1">
    <location>
        <begin position="36"/>
        <end position="64"/>
    </location>
</feature>
<dbReference type="RefSeq" id="WP_184479501.1">
    <property type="nucleotide sequence ID" value="NZ_JACHIV010000001.1"/>
</dbReference>
<evidence type="ECO:0008006" key="4">
    <source>
        <dbReference type="Google" id="ProtNLM"/>
    </source>
</evidence>
<keyword evidence="3" id="KW-1185">Reference proteome</keyword>
<accession>A0A840NFW6</accession>
<evidence type="ECO:0000313" key="2">
    <source>
        <dbReference type="EMBL" id="MBB5069881.1"/>
    </source>
</evidence>
<reference evidence="2 3" key="1">
    <citation type="submission" date="2020-08" db="EMBL/GenBank/DDBJ databases">
        <title>Sequencing the genomes of 1000 actinobacteria strains.</title>
        <authorList>
            <person name="Klenk H.-P."/>
        </authorList>
    </citation>
    <scope>NUCLEOTIDE SEQUENCE [LARGE SCALE GENOMIC DNA]</scope>
    <source>
        <strain evidence="2 3">DSM 45582</strain>
    </source>
</reference>
<evidence type="ECO:0000313" key="3">
    <source>
        <dbReference type="Proteomes" id="UP000580474"/>
    </source>
</evidence>